<name>A0A828Z4F6_9LEPT</name>
<proteinExistence type="predicted"/>
<protein>
    <submittedName>
        <fullName evidence="1">Uncharacterized protein</fullName>
    </submittedName>
</protein>
<sequence>MVSENNEKETKNNPIHVKGILKDLNFISTSLRTILQQSEKKSNLLDNLIQYS</sequence>
<accession>A0A828Z4F6</accession>
<evidence type="ECO:0000313" key="1">
    <source>
        <dbReference type="EMBL" id="EKR64874.1"/>
    </source>
</evidence>
<evidence type="ECO:0000313" key="2">
    <source>
        <dbReference type="Proteomes" id="UP000001338"/>
    </source>
</evidence>
<reference evidence="1 2" key="1">
    <citation type="submission" date="2012-10" db="EMBL/GenBank/DDBJ databases">
        <authorList>
            <person name="Harkins D.M."/>
            <person name="Durkin A.S."/>
            <person name="Brinkac L.M."/>
            <person name="Haft D.H."/>
            <person name="Selengut J.D."/>
            <person name="Sanka R."/>
            <person name="DePew J."/>
            <person name="Purushe J."/>
            <person name="Whelen A.C."/>
            <person name="Vinetz J.M."/>
            <person name="Sutton G.G."/>
            <person name="Nierman W.C."/>
            <person name="Fouts D.E."/>
        </authorList>
    </citation>
    <scope>NUCLEOTIDE SEQUENCE [LARGE SCALE GENOMIC DNA]</scope>
    <source>
        <strain evidence="1 2">2006001853</strain>
    </source>
</reference>
<gene>
    <name evidence="1" type="ORF">LEP1GSC036_2933</name>
</gene>
<dbReference type="AlphaFoldDB" id="A0A828Z4F6"/>
<comment type="caution">
    <text evidence="1">The sequence shown here is derived from an EMBL/GenBank/DDBJ whole genome shotgun (WGS) entry which is preliminary data.</text>
</comment>
<dbReference type="Proteomes" id="UP000001338">
    <property type="component" value="Unassembled WGS sequence"/>
</dbReference>
<dbReference type="EMBL" id="AFLV02000032">
    <property type="protein sequence ID" value="EKR64874.1"/>
    <property type="molecule type" value="Genomic_DNA"/>
</dbReference>
<organism evidence="1 2">
    <name type="scientific">Leptospira weilii str. 2006001853</name>
    <dbReference type="NCBI Taxonomy" id="1001589"/>
    <lineage>
        <taxon>Bacteria</taxon>
        <taxon>Pseudomonadati</taxon>
        <taxon>Spirochaetota</taxon>
        <taxon>Spirochaetia</taxon>
        <taxon>Leptospirales</taxon>
        <taxon>Leptospiraceae</taxon>
        <taxon>Leptospira</taxon>
    </lineage>
</organism>